<dbReference type="PANTHER" id="PTHR43163:SF6">
    <property type="entry name" value="DIPEPTIDE TRANSPORT SYSTEM PERMEASE PROTEIN DPPB-RELATED"/>
    <property type="match status" value="1"/>
</dbReference>
<evidence type="ECO:0000313" key="10">
    <source>
        <dbReference type="Proteomes" id="UP000611640"/>
    </source>
</evidence>
<dbReference type="PROSITE" id="PS50928">
    <property type="entry name" value="ABC_TM1"/>
    <property type="match status" value="1"/>
</dbReference>
<evidence type="ECO:0000256" key="3">
    <source>
        <dbReference type="ARBA" id="ARBA00022475"/>
    </source>
</evidence>
<organism evidence="9 10">
    <name type="scientific">Actinocatenispora thailandica</name>
    <dbReference type="NCBI Taxonomy" id="227318"/>
    <lineage>
        <taxon>Bacteria</taxon>
        <taxon>Bacillati</taxon>
        <taxon>Actinomycetota</taxon>
        <taxon>Actinomycetes</taxon>
        <taxon>Micromonosporales</taxon>
        <taxon>Micromonosporaceae</taxon>
        <taxon>Actinocatenispora</taxon>
    </lineage>
</organism>
<dbReference type="GO" id="GO:0005886">
    <property type="term" value="C:plasma membrane"/>
    <property type="evidence" value="ECO:0007669"/>
    <property type="project" value="UniProtKB-SubCell"/>
</dbReference>
<feature type="transmembrane region" description="Helical" evidence="7">
    <location>
        <begin position="134"/>
        <end position="156"/>
    </location>
</feature>
<dbReference type="RefSeq" id="WP_203964484.1">
    <property type="nucleotide sequence ID" value="NZ_AP023355.1"/>
</dbReference>
<protein>
    <submittedName>
        <fullName evidence="9">Glutathione ABC transporter permease</fullName>
    </submittedName>
</protein>
<feature type="transmembrane region" description="Helical" evidence="7">
    <location>
        <begin position="101"/>
        <end position="122"/>
    </location>
</feature>
<dbReference type="Gene3D" id="1.10.3720.10">
    <property type="entry name" value="MetI-like"/>
    <property type="match status" value="1"/>
</dbReference>
<feature type="transmembrane region" description="Helical" evidence="7">
    <location>
        <begin position="9"/>
        <end position="30"/>
    </location>
</feature>
<evidence type="ECO:0000256" key="6">
    <source>
        <dbReference type="ARBA" id="ARBA00023136"/>
    </source>
</evidence>
<dbReference type="AlphaFoldDB" id="A0A7R7DV66"/>
<evidence type="ECO:0000256" key="4">
    <source>
        <dbReference type="ARBA" id="ARBA00022692"/>
    </source>
</evidence>
<gene>
    <name evidence="9" type="primary">oppB_2</name>
    <name evidence="9" type="ORF">Athai_59580</name>
</gene>
<reference evidence="9 10" key="1">
    <citation type="submission" date="2020-08" db="EMBL/GenBank/DDBJ databases">
        <title>Whole genome shotgun sequence of Actinocatenispora thailandica NBRC 105041.</title>
        <authorList>
            <person name="Komaki H."/>
            <person name="Tamura T."/>
        </authorList>
    </citation>
    <scope>NUCLEOTIDE SEQUENCE [LARGE SCALE GENOMIC DNA]</scope>
    <source>
        <strain evidence="9 10">NBRC 105041</strain>
    </source>
</reference>
<comment type="subcellular location">
    <subcellularLocation>
        <location evidence="1 7">Cell membrane</location>
        <topology evidence="1 7">Multi-pass membrane protein</topology>
    </subcellularLocation>
</comment>
<keyword evidence="10" id="KW-1185">Reference proteome</keyword>
<dbReference type="CDD" id="cd06261">
    <property type="entry name" value="TM_PBP2"/>
    <property type="match status" value="1"/>
</dbReference>
<keyword evidence="5 7" id="KW-1133">Transmembrane helix</keyword>
<name>A0A7R7DV66_9ACTN</name>
<dbReference type="InterPro" id="IPR045621">
    <property type="entry name" value="BPD_transp_1_N"/>
</dbReference>
<keyword evidence="6 7" id="KW-0472">Membrane</keyword>
<evidence type="ECO:0000256" key="1">
    <source>
        <dbReference type="ARBA" id="ARBA00004651"/>
    </source>
</evidence>
<dbReference type="Pfam" id="PF00528">
    <property type="entry name" value="BPD_transp_1"/>
    <property type="match status" value="1"/>
</dbReference>
<evidence type="ECO:0000259" key="8">
    <source>
        <dbReference type="PROSITE" id="PS50928"/>
    </source>
</evidence>
<dbReference type="Proteomes" id="UP000611640">
    <property type="component" value="Chromosome"/>
</dbReference>
<keyword evidence="3" id="KW-1003">Cell membrane</keyword>
<sequence length="310" mass="33167">MLGYLIRRLAYSLFVLWGAVTIVFVVLRVVPGDPALVILGPDASPADVARLRHGMGLDQPLLVQYGHYLADVARLHFGDSIRLGGDAMGQILLRLPATAELAVAAVVFAVTVGIGLGVAAASRPNSWLDRLISVFTLVIQSTPTFWAGLVLLLIFARQLRVLPSEGAHSWQNIILPAITLGLGFLAMVTRLTRSGLLEISHESYLNTVRAKGLSERVVVFPHAIRNALIPVVTVIGLYLGSVLGGTVVIETVFAWPGAGRLIADSIGYRDYNVVQAGVILIAALFVVVNLLVDLLYGLIDPRVSVGSVSR</sequence>
<dbReference type="Pfam" id="PF19300">
    <property type="entry name" value="BPD_transp_1_N"/>
    <property type="match status" value="1"/>
</dbReference>
<dbReference type="KEGG" id="atl:Athai_59580"/>
<evidence type="ECO:0000256" key="2">
    <source>
        <dbReference type="ARBA" id="ARBA00022448"/>
    </source>
</evidence>
<dbReference type="InterPro" id="IPR035906">
    <property type="entry name" value="MetI-like_sf"/>
</dbReference>
<feature type="transmembrane region" description="Helical" evidence="7">
    <location>
        <begin position="227"/>
        <end position="253"/>
    </location>
</feature>
<feature type="domain" description="ABC transmembrane type-1" evidence="8">
    <location>
        <begin position="95"/>
        <end position="292"/>
    </location>
</feature>
<evidence type="ECO:0000256" key="7">
    <source>
        <dbReference type="RuleBase" id="RU363032"/>
    </source>
</evidence>
<feature type="transmembrane region" description="Helical" evidence="7">
    <location>
        <begin position="168"/>
        <end position="188"/>
    </location>
</feature>
<dbReference type="InterPro" id="IPR000515">
    <property type="entry name" value="MetI-like"/>
</dbReference>
<evidence type="ECO:0000313" key="9">
    <source>
        <dbReference type="EMBL" id="BCJ38455.1"/>
    </source>
</evidence>
<dbReference type="GO" id="GO:0071916">
    <property type="term" value="F:dipeptide transmembrane transporter activity"/>
    <property type="evidence" value="ECO:0007669"/>
    <property type="project" value="TreeGrafter"/>
</dbReference>
<feature type="transmembrane region" description="Helical" evidence="7">
    <location>
        <begin position="273"/>
        <end position="292"/>
    </location>
</feature>
<keyword evidence="2 7" id="KW-0813">Transport</keyword>
<comment type="similarity">
    <text evidence="7">Belongs to the binding-protein-dependent transport system permease family.</text>
</comment>
<accession>A0A7R7DV66</accession>
<dbReference type="PANTHER" id="PTHR43163">
    <property type="entry name" value="DIPEPTIDE TRANSPORT SYSTEM PERMEASE PROTEIN DPPB-RELATED"/>
    <property type="match status" value="1"/>
</dbReference>
<keyword evidence="4 7" id="KW-0812">Transmembrane</keyword>
<dbReference type="SUPFAM" id="SSF161098">
    <property type="entry name" value="MetI-like"/>
    <property type="match status" value="1"/>
</dbReference>
<evidence type="ECO:0000256" key="5">
    <source>
        <dbReference type="ARBA" id="ARBA00022989"/>
    </source>
</evidence>
<dbReference type="EMBL" id="AP023355">
    <property type="protein sequence ID" value="BCJ38455.1"/>
    <property type="molecule type" value="Genomic_DNA"/>
</dbReference>
<proteinExistence type="inferred from homology"/>